<feature type="signal peptide" evidence="1">
    <location>
        <begin position="1"/>
        <end position="21"/>
    </location>
</feature>
<dbReference type="OrthoDB" id="5949187at2759"/>
<dbReference type="EnsemblMetazoa" id="XM_014406897.2">
    <property type="protein sequence ID" value="XP_014262383.1"/>
    <property type="gene ID" value="LOC106674269"/>
</dbReference>
<name>A0A8I6SQW1_CIMLE</name>
<dbReference type="InterPro" id="IPR031751">
    <property type="entry name" value="DUF4735"/>
</dbReference>
<dbReference type="Proteomes" id="UP000494040">
    <property type="component" value="Unassembled WGS sequence"/>
</dbReference>
<dbReference type="GeneID" id="106674269"/>
<dbReference type="PANTHER" id="PTHR33539:SF1">
    <property type="entry name" value="UPF0764 PROTEIN C16ORF89"/>
    <property type="match status" value="1"/>
</dbReference>
<dbReference type="KEGG" id="clec:106674269"/>
<dbReference type="PANTHER" id="PTHR33539">
    <property type="entry name" value="UPF0764 PROTEIN C16ORF89"/>
    <property type="match status" value="1"/>
</dbReference>
<reference evidence="2" key="1">
    <citation type="submission" date="2022-01" db="UniProtKB">
        <authorList>
            <consortium name="EnsemblMetazoa"/>
        </authorList>
    </citation>
    <scope>IDENTIFICATION</scope>
</reference>
<evidence type="ECO:0000313" key="3">
    <source>
        <dbReference type="Proteomes" id="UP000494040"/>
    </source>
</evidence>
<dbReference type="GO" id="GO:0016020">
    <property type="term" value="C:membrane"/>
    <property type="evidence" value="ECO:0007669"/>
    <property type="project" value="TreeGrafter"/>
</dbReference>
<evidence type="ECO:0000313" key="2">
    <source>
        <dbReference type="EnsemblMetazoa" id="XP_014262383.1"/>
    </source>
</evidence>
<protein>
    <submittedName>
        <fullName evidence="2">Uncharacterized protein</fullName>
    </submittedName>
</protein>
<proteinExistence type="predicted"/>
<keyword evidence="3" id="KW-1185">Reference proteome</keyword>
<sequence>MRSSRLFLVPLLFIFFRTSRSNVYNVLDSLHSMLNYYSTHPDTVDHNLIFGVLIVKGEIGALKTYDDEEIKSQIVSILELCDKLLEKHPFDWSVTKYASFFMDKLSEGKDTENHLLKTSAIDYSVNEYLEYGSPSRSDSDMCLLGMLIDGEFKTECETIEKDPNAKGYTLIHQAIYFTLKSYLDEKEIQSSREIVHSLCERILTENRQIMKNGFPLKLQDLFVEQVAVCGLNQYREFLTDSTLRMILSLQTSRGCFAMREKQKHLQVNCQTHLSAVCSAALSNFLQYKLKAGAT</sequence>
<dbReference type="Pfam" id="PF15882">
    <property type="entry name" value="DUF4735"/>
    <property type="match status" value="1"/>
</dbReference>
<keyword evidence="1" id="KW-0732">Signal</keyword>
<feature type="chain" id="PRO_5035285493" evidence="1">
    <location>
        <begin position="22"/>
        <end position="294"/>
    </location>
</feature>
<accession>A0A8I6SQW1</accession>
<dbReference type="RefSeq" id="XP_014262383.1">
    <property type="nucleotide sequence ID" value="XM_014406897.2"/>
</dbReference>
<organism evidence="2 3">
    <name type="scientific">Cimex lectularius</name>
    <name type="common">Bed bug</name>
    <name type="synonym">Acanthia lectularia</name>
    <dbReference type="NCBI Taxonomy" id="79782"/>
    <lineage>
        <taxon>Eukaryota</taxon>
        <taxon>Metazoa</taxon>
        <taxon>Ecdysozoa</taxon>
        <taxon>Arthropoda</taxon>
        <taxon>Hexapoda</taxon>
        <taxon>Insecta</taxon>
        <taxon>Pterygota</taxon>
        <taxon>Neoptera</taxon>
        <taxon>Paraneoptera</taxon>
        <taxon>Hemiptera</taxon>
        <taxon>Heteroptera</taxon>
        <taxon>Panheteroptera</taxon>
        <taxon>Cimicomorpha</taxon>
        <taxon>Cimicidae</taxon>
        <taxon>Cimex</taxon>
    </lineage>
</organism>
<dbReference type="GO" id="GO:0005829">
    <property type="term" value="C:cytosol"/>
    <property type="evidence" value="ECO:0007669"/>
    <property type="project" value="TreeGrafter"/>
</dbReference>
<dbReference type="AlphaFoldDB" id="A0A8I6SQW1"/>
<evidence type="ECO:0000256" key="1">
    <source>
        <dbReference type="SAM" id="SignalP"/>
    </source>
</evidence>